<name>A0A4Y2EYR1_ARAVE</name>
<dbReference type="Proteomes" id="UP000499080">
    <property type="component" value="Unassembled WGS sequence"/>
</dbReference>
<accession>A0A4Y2EYR1</accession>
<keyword evidence="2" id="KW-1185">Reference proteome</keyword>
<evidence type="ECO:0000313" key="1">
    <source>
        <dbReference type="EMBL" id="GBM34383.1"/>
    </source>
</evidence>
<proteinExistence type="predicted"/>
<dbReference type="EMBL" id="BGPR01000758">
    <property type="protein sequence ID" value="GBM34383.1"/>
    <property type="molecule type" value="Genomic_DNA"/>
</dbReference>
<dbReference type="PANTHER" id="PTHR46114">
    <property type="entry name" value="APPLE DOMAIN-CONTAINING PROTEIN"/>
    <property type="match status" value="1"/>
</dbReference>
<dbReference type="AlphaFoldDB" id="A0A4Y2EYR1"/>
<dbReference type="OrthoDB" id="7999790at2759"/>
<sequence>MGMLQISVFQVLKTVRSQVERGSFYWPRHKKTVIRFPLFRSNGDKEKEAWGSFKDVVHRDFGNTKVPLYKTFVHRILTAYEAQECKMSLEVHFLHSHIDSFL</sequence>
<dbReference type="PANTHER" id="PTHR46114:SF1">
    <property type="entry name" value="ZAD DOMAIN-CONTAINING PROTEIN"/>
    <property type="match status" value="1"/>
</dbReference>
<reference evidence="1 2" key="1">
    <citation type="journal article" date="2019" name="Sci. Rep.">
        <title>Orb-weaving spider Araneus ventricosus genome elucidates the spidroin gene catalogue.</title>
        <authorList>
            <person name="Kono N."/>
            <person name="Nakamura H."/>
            <person name="Ohtoshi R."/>
            <person name="Moran D.A.P."/>
            <person name="Shinohara A."/>
            <person name="Yoshida Y."/>
            <person name="Fujiwara M."/>
            <person name="Mori M."/>
            <person name="Tomita M."/>
            <person name="Arakawa K."/>
        </authorList>
    </citation>
    <scope>NUCLEOTIDE SEQUENCE [LARGE SCALE GENOMIC DNA]</scope>
</reference>
<gene>
    <name evidence="1" type="ORF">AVEN_131474_1</name>
</gene>
<comment type="caution">
    <text evidence="1">The sequence shown here is derived from an EMBL/GenBank/DDBJ whole genome shotgun (WGS) entry which is preliminary data.</text>
</comment>
<protein>
    <submittedName>
        <fullName evidence="1">Uncharacterized protein</fullName>
    </submittedName>
</protein>
<organism evidence="1 2">
    <name type="scientific">Araneus ventricosus</name>
    <name type="common">Orbweaver spider</name>
    <name type="synonym">Epeira ventricosa</name>
    <dbReference type="NCBI Taxonomy" id="182803"/>
    <lineage>
        <taxon>Eukaryota</taxon>
        <taxon>Metazoa</taxon>
        <taxon>Ecdysozoa</taxon>
        <taxon>Arthropoda</taxon>
        <taxon>Chelicerata</taxon>
        <taxon>Arachnida</taxon>
        <taxon>Araneae</taxon>
        <taxon>Araneomorphae</taxon>
        <taxon>Entelegynae</taxon>
        <taxon>Araneoidea</taxon>
        <taxon>Araneidae</taxon>
        <taxon>Araneus</taxon>
    </lineage>
</organism>
<evidence type="ECO:0000313" key="2">
    <source>
        <dbReference type="Proteomes" id="UP000499080"/>
    </source>
</evidence>